<accession>A0A0E9R8C5</accession>
<protein>
    <submittedName>
        <fullName evidence="1">Uncharacterized protein</fullName>
    </submittedName>
</protein>
<dbReference type="AlphaFoldDB" id="A0A0E9R8C5"/>
<dbReference type="EMBL" id="GBXM01083233">
    <property type="protein sequence ID" value="JAH25344.1"/>
    <property type="molecule type" value="Transcribed_RNA"/>
</dbReference>
<reference evidence="1" key="2">
    <citation type="journal article" date="2015" name="Fish Shellfish Immunol.">
        <title>Early steps in the European eel (Anguilla anguilla)-Vibrio vulnificus interaction in the gills: Role of the RtxA13 toxin.</title>
        <authorList>
            <person name="Callol A."/>
            <person name="Pajuelo D."/>
            <person name="Ebbesson L."/>
            <person name="Teles M."/>
            <person name="MacKenzie S."/>
            <person name="Amaro C."/>
        </authorList>
    </citation>
    <scope>NUCLEOTIDE SEQUENCE</scope>
</reference>
<proteinExistence type="predicted"/>
<organism evidence="1">
    <name type="scientific">Anguilla anguilla</name>
    <name type="common">European freshwater eel</name>
    <name type="synonym">Muraena anguilla</name>
    <dbReference type="NCBI Taxonomy" id="7936"/>
    <lineage>
        <taxon>Eukaryota</taxon>
        <taxon>Metazoa</taxon>
        <taxon>Chordata</taxon>
        <taxon>Craniata</taxon>
        <taxon>Vertebrata</taxon>
        <taxon>Euteleostomi</taxon>
        <taxon>Actinopterygii</taxon>
        <taxon>Neopterygii</taxon>
        <taxon>Teleostei</taxon>
        <taxon>Anguilliformes</taxon>
        <taxon>Anguillidae</taxon>
        <taxon>Anguilla</taxon>
    </lineage>
</organism>
<name>A0A0E9R8C5_ANGAN</name>
<evidence type="ECO:0000313" key="1">
    <source>
        <dbReference type="EMBL" id="JAH25344.1"/>
    </source>
</evidence>
<reference evidence="1" key="1">
    <citation type="submission" date="2014-11" db="EMBL/GenBank/DDBJ databases">
        <authorList>
            <person name="Amaro Gonzalez C."/>
        </authorList>
    </citation>
    <scope>NUCLEOTIDE SEQUENCE</scope>
</reference>
<sequence length="49" mass="5510">MRENKKGKTNRATTSVFKRFVSGIVRASCDVFVWVSHCPIDTFSLSESS</sequence>